<name>A0ABT0KFD2_9GAMM</name>
<dbReference type="InterPro" id="IPR024422">
    <property type="entry name" value="Protein_unknown_function_OB"/>
</dbReference>
<evidence type="ECO:0000313" key="2">
    <source>
        <dbReference type="EMBL" id="MCL1030723.1"/>
    </source>
</evidence>
<gene>
    <name evidence="2" type="ORF">KAJ71_17105</name>
</gene>
<evidence type="ECO:0000313" key="3">
    <source>
        <dbReference type="Proteomes" id="UP001165275"/>
    </source>
</evidence>
<accession>A0ABT0KFD2</accession>
<sequence length="163" mass="17781">MKKLLKWMLYIFIALIIIGHFSGKGEDQSSAPVTSAPVSSAAVPSEAKTSSQKRSAKPEKEIFQTTANKLFNAYEENEVAIDEQMKGKLIAVTGIVQSIDKDFTGSVVIHLKTNNQFMPALMGMKNSQKGAAINLKKGQKVTIICERMSRIIGSPSGRSCVFQ</sequence>
<dbReference type="Proteomes" id="UP001165275">
    <property type="component" value="Unassembled WGS sequence"/>
</dbReference>
<protein>
    <recommendedName>
        <fullName evidence="4">tRNA_anti-like</fullName>
    </recommendedName>
</protein>
<feature type="region of interest" description="Disordered" evidence="1">
    <location>
        <begin position="29"/>
        <end position="59"/>
    </location>
</feature>
<feature type="compositionally biased region" description="Low complexity" evidence="1">
    <location>
        <begin position="29"/>
        <end position="45"/>
    </location>
</feature>
<organism evidence="2 3">
    <name type="scientific">Serratia silvae</name>
    <dbReference type="NCBI Taxonomy" id="2824122"/>
    <lineage>
        <taxon>Bacteria</taxon>
        <taxon>Pseudomonadati</taxon>
        <taxon>Pseudomonadota</taxon>
        <taxon>Gammaproteobacteria</taxon>
        <taxon>Enterobacterales</taxon>
        <taxon>Yersiniaceae</taxon>
        <taxon>Serratia</taxon>
    </lineage>
</organism>
<reference evidence="2" key="1">
    <citation type="submission" date="2021-04" db="EMBL/GenBank/DDBJ databases">
        <title>Genome sequence of Serratia sp. arafor3.</title>
        <authorList>
            <person name="Besaury L."/>
        </authorList>
    </citation>
    <scope>NUCLEOTIDE SEQUENCE</scope>
    <source>
        <strain evidence="2">Arafor3</strain>
    </source>
</reference>
<comment type="caution">
    <text evidence="2">The sequence shown here is derived from an EMBL/GenBank/DDBJ whole genome shotgun (WGS) entry which is preliminary data.</text>
</comment>
<evidence type="ECO:0008006" key="4">
    <source>
        <dbReference type="Google" id="ProtNLM"/>
    </source>
</evidence>
<dbReference type="RefSeq" id="WP_248946837.1">
    <property type="nucleotide sequence ID" value="NZ_JAGQDC010000015.1"/>
</dbReference>
<proteinExistence type="predicted"/>
<keyword evidence="3" id="KW-1185">Reference proteome</keyword>
<evidence type="ECO:0000256" key="1">
    <source>
        <dbReference type="SAM" id="MobiDB-lite"/>
    </source>
</evidence>
<dbReference type="Pfam" id="PF12869">
    <property type="entry name" value="tRNA_anti-like"/>
    <property type="match status" value="1"/>
</dbReference>
<dbReference type="EMBL" id="JAGQDC010000015">
    <property type="protein sequence ID" value="MCL1030723.1"/>
    <property type="molecule type" value="Genomic_DNA"/>
</dbReference>